<name>G5JSH2_STRCG</name>
<evidence type="ECO:0000313" key="4">
    <source>
        <dbReference type="Proteomes" id="UP000004322"/>
    </source>
</evidence>
<keyword evidence="1" id="KW-0378">Hydrolase</keyword>
<evidence type="ECO:0000313" key="3">
    <source>
        <dbReference type="EMBL" id="EHI74595.1"/>
    </source>
</evidence>
<dbReference type="GO" id="GO:0052689">
    <property type="term" value="F:carboxylic ester hydrolase activity"/>
    <property type="evidence" value="ECO:0007669"/>
    <property type="project" value="UniProtKB-ARBA"/>
</dbReference>
<evidence type="ECO:0000259" key="2">
    <source>
        <dbReference type="Pfam" id="PF00326"/>
    </source>
</evidence>
<comment type="caution">
    <text evidence="3">The sequence shown here is derived from an EMBL/GenBank/DDBJ whole genome shotgun (WGS) entry which is preliminary data.</text>
</comment>
<dbReference type="eggNOG" id="COG1073">
    <property type="taxonomic scope" value="Bacteria"/>
</dbReference>
<dbReference type="OrthoDB" id="9780269at2"/>
<dbReference type="GO" id="GO:0006508">
    <property type="term" value="P:proteolysis"/>
    <property type="evidence" value="ECO:0007669"/>
    <property type="project" value="InterPro"/>
</dbReference>
<reference evidence="3" key="1">
    <citation type="submission" date="2011-07" db="EMBL/GenBank/DDBJ databases">
        <authorList>
            <person name="Stanhope M.J."/>
            <person name="Durkin A.S."/>
            <person name="Hostetler J."/>
            <person name="Kim M."/>
            <person name="Radune D."/>
            <person name="Singh I."/>
            <person name="Town C.D."/>
        </authorList>
    </citation>
    <scope>NUCLEOTIDE SEQUENCE [LARGE SCALE GENOMIC DNA]</scope>
    <source>
        <strain evidence="3">HS-6</strain>
    </source>
</reference>
<dbReference type="GO" id="GO:0008236">
    <property type="term" value="F:serine-type peptidase activity"/>
    <property type="evidence" value="ECO:0007669"/>
    <property type="project" value="InterPro"/>
</dbReference>
<dbReference type="Pfam" id="PF00326">
    <property type="entry name" value="Peptidase_S9"/>
    <property type="match status" value="1"/>
</dbReference>
<accession>G5JSH2</accession>
<organism evidence="3 4">
    <name type="scientific">Streptococcus criceti HS-6</name>
    <dbReference type="NCBI Taxonomy" id="873449"/>
    <lineage>
        <taxon>Bacteria</taxon>
        <taxon>Bacillati</taxon>
        <taxon>Bacillota</taxon>
        <taxon>Bacilli</taxon>
        <taxon>Lactobacillales</taxon>
        <taxon>Streptococcaceae</taxon>
        <taxon>Streptococcus</taxon>
    </lineage>
</organism>
<dbReference type="InterPro" id="IPR001375">
    <property type="entry name" value="Peptidase_S9_cat"/>
</dbReference>
<gene>
    <name evidence="3" type="primary">cinI</name>
    <name evidence="3" type="ORF">STRCR_2171</name>
</gene>
<dbReference type="RefSeq" id="WP_004227971.1">
    <property type="nucleotide sequence ID" value="NZ_AEUV02000002.1"/>
</dbReference>
<proteinExistence type="predicted"/>
<dbReference type="InterPro" id="IPR050261">
    <property type="entry name" value="FrsA_esterase"/>
</dbReference>
<dbReference type="EMBL" id="AEUV02000002">
    <property type="protein sequence ID" value="EHI74595.1"/>
    <property type="molecule type" value="Genomic_DNA"/>
</dbReference>
<dbReference type="Proteomes" id="UP000004322">
    <property type="component" value="Unassembled WGS sequence"/>
</dbReference>
<feature type="domain" description="Peptidase S9 prolyl oligopeptidase catalytic" evidence="2">
    <location>
        <begin position="52"/>
        <end position="249"/>
    </location>
</feature>
<dbReference type="PANTHER" id="PTHR22946">
    <property type="entry name" value="DIENELACTONE HYDROLASE DOMAIN-CONTAINING PROTEIN-RELATED"/>
    <property type="match status" value="1"/>
</dbReference>
<evidence type="ECO:0000256" key="1">
    <source>
        <dbReference type="ARBA" id="ARBA00022801"/>
    </source>
</evidence>
<keyword evidence="4" id="KW-1185">Reference proteome</keyword>
<sequence>MTVQDLWLKRDQFNLYGKFYLPDQRKGKLPLVIMSHGFRGNHLGTQVYAQQAYEAGYAVYSYDFAGSGDGSEKQSDGNFLDMSVLTQADDLQAVFEQLQERPEINPNRIYLMGESQGGFVSAYVAGQLSEQLAGLILFYPAFVLQDDAKERLAKYGLGPESRVVMGTQIGAIYNQDATSFDIYQEMVAYQKPVLIVHGDSDKIVPLSYSERAEETYAQAELLVLPNAGHGFHGDDVRKAGQAMLAYLNQRQADLRGEEI</sequence>
<dbReference type="Gene3D" id="3.40.50.1820">
    <property type="entry name" value="alpha/beta hydrolase"/>
    <property type="match status" value="1"/>
</dbReference>
<dbReference type="SUPFAM" id="SSF53474">
    <property type="entry name" value="alpha/beta-Hydrolases"/>
    <property type="match status" value="1"/>
</dbReference>
<protein>
    <submittedName>
        <fullName evidence="3">Feruloyl esterase</fullName>
    </submittedName>
</protein>
<dbReference type="STRING" id="873449.STRCR_2171"/>
<dbReference type="InterPro" id="IPR029058">
    <property type="entry name" value="AB_hydrolase_fold"/>
</dbReference>
<dbReference type="PANTHER" id="PTHR22946:SF9">
    <property type="entry name" value="POLYKETIDE TRANSFERASE AF380"/>
    <property type="match status" value="1"/>
</dbReference>
<dbReference type="AlphaFoldDB" id="G5JSH2"/>